<reference evidence="1 2" key="1">
    <citation type="journal article" date="2015" name="Antonie Van Leeuwenhoek">
        <title>Prauserella endophytica sp. nov., an endophytic actinobacterium isolated from Tamarix taklamakanensis.</title>
        <authorList>
            <person name="Liu J.M."/>
            <person name="Habden X."/>
            <person name="Guo L."/>
            <person name="Tuo L."/>
            <person name="Jiang Z.K."/>
            <person name="Liu S.W."/>
            <person name="Liu X.F."/>
            <person name="Chen L."/>
            <person name="Li R.F."/>
            <person name="Zhang Y.Q."/>
            <person name="Sun C.H."/>
        </authorList>
    </citation>
    <scope>NUCLEOTIDE SEQUENCE [LARGE SCALE GENOMIC DNA]</scope>
    <source>
        <strain evidence="1 2">CGMCC 4.7182</strain>
    </source>
</reference>
<dbReference type="Pfam" id="PF14430">
    <property type="entry name" value="Imm1"/>
    <property type="match status" value="1"/>
</dbReference>
<dbReference type="InterPro" id="IPR025680">
    <property type="entry name" value="DddI"/>
</dbReference>
<keyword evidence="2" id="KW-1185">Reference proteome</keyword>
<evidence type="ECO:0000313" key="2">
    <source>
        <dbReference type="Proteomes" id="UP000309992"/>
    </source>
</evidence>
<dbReference type="EMBL" id="SWMS01000039">
    <property type="protein sequence ID" value="TKG60259.1"/>
    <property type="molecule type" value="Genomic_DNA"/>
</dbReference>
<name>A0ABY2RTQ8_9PSEU</name>
<comment type="caution">
    <text evidence="1">The sequence shown here is derived from an EMBL/GenBank/DDBJ whole genome shotgun (WGS) entry which is preliminary data.</text>
</comment>
<sequence length="143" mass="15766">MVTFDAYFDPEHREPIALSTPAQVDELLNQMVAEAESPEVEVGLVAQLERKDDEAGWSVLQFGVRAAATMCGFVGYMGKGEPSAISDNGGTSPEPVAYDYQTHEREVPTNAEITWPTVRQAVHDYVASGGVRPDGVRWREFTY</sequence>
<organism evidence="1 2">
    <name type="scientific">Prauserella endophytica</name>
    <dbReference type="NCBI Taxonomy" id="1592324"/>
    <lineage>
        <taxon>Bacteria</taxon>
        <taxon>Bacillati</taxon>
        <taxon>Actinomycetota</taxon>
        <taxon>Actinomycetes</taxon>
        <taxon>Pseudonocardiales</taxon>
        <taxon>Pseudonocardiaceae</taxon>
        <taxon>Prauserella</taxon>
        <taxon>Prauserella coralliicola group</taxon>
    </lineage>
</organism>
<protein>
    <recommendedName>
        <fullName evidence="3">Immunity protein Imm1</fullName>
    </recommendedName>
</protein>
<evidence type="ECO:0008006" key="3">
    <source>
        <dbReference type="Google" id="ProtNLM"/>
    </source>
</evidence>
<proteinExistence type="predicted"/>
<dbReference type="Proteomes" id="UP000309992">
    <property type="component" value="Unassembled WGS sequence"/>
</dbReference>
<accession>A0ABY2RTQ8</accession>
<gene>
    <name evidence="1" type="ORF">FCN18_35850</name>
</gene>
<evidence type="ECO:0000313" key="1">
    <source>
        <dbReference type="EMBL" id="TKG60259.1"/>
    </source>
</evidence>